<keyword evidence="2 4" id="KW-0238">DNA-binding</keyword>
<dbReference type="GO" id="GO:0003700">
    <property type="term" value="F:DNA-binding transcription factor activity"/>
    <property type="evidence" value="ECO:0007669"/>
    <property type="project" value="TreeGrafter"/>
</dbReference>
<accession>A0A931J6H2</accession>
<evidence type="ECO:0000256" key="3">
    <source>
        <dbReference type="ARBA" id="ARBA00023163"/>
    </source>
</evidence>
<evidence type="ECO:0000259" key="5">
    <source>
        <dbReference type="PROSITE" id="PS50977"/>
    </source>
</evidence>
<dbReference type="GO" id="GO:0000976">
    <property type="term" value="F:transcription cis-regulatory region binding"/>
    <property type="evidence" value="ECO:0007669"/>
    <property type="project" value="TreeGrafter"/>
</dbReference>
<evidence type="ECO:0000256" key="1">
    <source>
        <dbReference type="ARBA" id="ARBA00023015"/>
    </source>
</evidence>
<feature type="DNA-binding region" description="H-T-H motif" evidence="4">
    <location>
        <begin position="29"/>
        <end position="48"/>
    </location>
</feature>
<name>A0A931J6H2_9BURK</name>
<dbReference type="RefSeq" id="WP_198112455.1">
    <property type="nucleotide sequence ID" value="NZ_JAEDAK010000014.1"/>
</dbReference>
<keyword evidence="1" id="KW-0805">Transcription regulation</keyword>
<dbReference type="SUPFAM" id="SSF46689">
    <property type="entry name" value="Homeodomain-like"/>
    <property type="match status" value="1"/>
</dbReference>
<dbReference type="InterPro" id="IPR001647">
    <property type="entry name" value="HTH_TetR"/>
</dbReference>
<proteinExistence type="predicted"/>
<keyword evidence="3" id="KW-0804">Transcription</keyword>
<protein>
    <submittedName>
        <fullName evidence="6">TetR/AcrR family transcriptional regulator</fullName>
    </submittedName>
</protein>
<dbReference type="EMBL" id="JAEDAK010000014">
    <property type="protein sequence ID" value="MBH9578683.1"/>
    <property type="molecule type" value="Genomic_DNA"/>
</dbReference>
<feature type="domain" description="HTH tetR-type" evidence="5">
    <location>
        <begin position="6"/>
        <end position="66"/>
    </location>
</feature>
<dbReference type="PANTHER" id="PTHR30055">
    <property type="entry name" value="HTH-TYPE TRANSCRIPTIONAL REGULATOR RUTR"/>
    <property type="match status" value="1"/>
</dbReference>
<evidence type="ECO:0000313" key="6">
    <source>
        <dbReference type="EMBL" id="MBH9578683.1"/>
    </source>
</evidence>
<keyword evidence="7" id="KW-1185">Reference proteome</keyword>
<evidence type="ECO:0000313" key="7">
    <source>
        <dbReference type="Proteomes" id="UP000613266"/>
    </source>
</evidence>
<organism evidence="6 7">
    <name type="scientific">Inhella proteolytica</name>
    <dbReference type="NCBI Taxonomy" id="2795029"/>
    <lineage>
        <taxon>Bacteria</taxon>
        <taxon>Pseudomonadati</taxon>
        <taxon>Pseudomonadota</taxon>
        <taxon>Betaproteobacteria</taxon>
        <taxon>Burkholderiales</taxon>
        <taxon>Sphaerotilaceae</taxon>
        <taxon>Inhella</taxon>
    </lineage>
</organism>
<sequence length="208" mass="22441">MPRPSNQQDQLLLATGRRLYPQWGCAGLTVRMLAQEAGVNPGMVHYHFGSKEGLLAALLQQTYDEMYAGLIERAGAVGPEQDRLAQAVTLLARFVRDHRAFVGRVWADVLAGEQVALEFLQRNGPRHLALLMPLLSATQSEPGTEDAPGLGKLVFVLGSVVAPILVAGGARALGVLPAALHAPLDREVLSDEAIQQRVDWALAALRKE</sequence>
<dbReference type="AlphaFoldDB" id="A0A931J6H2"/>
<dbReference type="Gene3D" id="1.10.357.10">
    <property type="entry name" value="Tetracycline Repressor, domain 2"/>
    <property type="match status" value="1"/>
</dbReference>
<reference evidence="6" key="1">
    <citation type="submission" date="2020-12" db="EMBL/GenBank/DDBJ databases">
        <title>The genome sequence of Inhella sp. 1Y17.</title>
        <authorList>
            <person name="Liu Y."/>
        </authorList>
    </citation>
    <scope>NUCLEOTIDE SEQUENCE</scope>
    <source>
        <strain evidence="6">1Y17</strain>
    </source>
</reference>
<dbReference type="PANTHER" id="PTHR30055:SF234">
    <property type="entry name" value="HTH-TYPE TRANSCRIPTIONAL REGULATOR BETI"/>
    <property type="match status" value="1"/>
</dbReference>
<dbReference type="InterPro" id="IPR050109">
    <property type="entry name" value="HTH-type_TetR-like_transc_reg"/>
</dbReference>
<dbReference type="Gene3D" id="1.10.10.60">
    <property type="entry name" value="Homeodomain-like"/>
    <property type="match status" value="1"/>
</dbReference>
<dbReference type="PROSITE" id="PS50977">
    <property type="entry name" value="HTH_TETR_2"/>
    <property type="match status" value="1"/>
</dbReference>
<dbReference type="InterPro" id="IPR009057">
    <property type="entry name" value="Homeodomain-like_sf"/>
</dbReference>
<comment type="caution">
    <text evidence="6">The sequence shown here is derived from an EMBL/GenBank/DDBJ whole genome shotgun (WGS) entry which is preliminary data.</text>
</comment>
<dbReference type="Pfam" id="PF00440">
    <property type="entry name" value="TetR_N"/>
    <property type="match status" value="1"/>
</dbReference>
<dbReference type="PRINTS" id="PR00455">
    <property type="entry name" value="HTHTETR"/>
</dbReference>
<gene>
    <name evidence="6" type="ORF">I7X39_17460</name>
</gene>
<dbReference type="Proteomes" id="UP000613266">
    <property type="component" value="Unassembled WGS sequence"/>
</dbReference>
<evidence type="ECO:0000256" key="2">
    <source>
        <dbReference type="ARBA" id="ARBA00023125"/>
    </source>
</evidence>
<evidence type="ECO:0000256" key="4">
    <source>
        <dbReference type="PROSITE-ProRule" id="PRU00335"/>
    </source>
</evidence>